<proteinExistence type="predicted"/>
<protein>
    <submittedName>
        <fullName evidence="2">Uncharacterized protein</fullName>
    </submittedName>
</protein>
<evidence type="ECO:0000313" key="3">
    <source>
        <dbReference type="Proteomes" id="UP000076863"/>
    </source>
</evidence>
<evidence type="ECO:0000313" key="2">
    <source>
        <dbReference type="EMBL" id="OAA52169.1"/>
    </source>
</evidence>
<evidence type="ECO:0000256" key="1">
    <source>
        <dbReference type="SAM" id="MobiDB-lite"/>
    </source>
</evidence>
<gene>
    <name evidence="2" type="ORF">BBO_00010</name>
</gene>
<accession>A0A167KTD7</accession>
<dbReference type="AlphaFoldDB" id="A0A167KTD7"/>
<reference evidence="2 3" key="1">
    <citation type="journal article" date="2016" name="Genome Biol. Evol.">
        <title>Divergent and convergent evolution of fungal pathogenicity.</title>
        <authorList>
            <person name="Shang Y."/>
            <person name="Xiao G."/>
            <person name="Zheng P."/>
            <person name="Cen K."/>
            <person name="Zhan S."/>
            <person name="Wang C."/>
        </authorList>
    </citation>
    <scope>NUCLEOTIDE SEQUENCE [LARGE SCALE GENOMIC DNA]</scope>
    <source>
        <strain evidence="2 3">RCEF 3172</strain>
    </source>
</reference>
<comment type="caution">
    <text evidence="2">The sequence shown here is derived from an EMBL/GenBank/DDBJ whole genome shotgun (WGS) entry which is preliminary data.</text>
</comment>
<dbReference type="Proteomes" id="UP000076863">
    <property type="component" value="Unassembled WGS sequence"/>
</dbReference>
<dbReference type="EMBL" id="AZHA01000001">
    <property type="protein sequence ID" value="OAA52169.1"/>
    <property type="molecule type" value="Genomic_DNA"/>
</dbReference>
<feature type="compositionally biased region" description="Polar residues" evidence="1">
    <location>
        <begin position="50"/>
        <end position="61"/>
    </location>
</feature>
<keyword evidence="3" id="KW-1185">Reference proteome</keyword>
<organism evidence="2 3">
    <name type="scientific">Beauveria brongniartii RCEF 3172</name>
    <dbReference type="NCBI Taxonomy" id="1081107"/>
    <lineage>
        <taxon>Eukaryota</taxon>
        <taxon>Fungi</taxon>
        <taxon>Dikarya</taxon>
        <taxon>Ascomycota</taxon>
        <taxon>Pezizomycotina</taxon>
        <taxon>Sordariomycetes</taxon>
        <taxon>Hypocreomycetidae</taxon>
        <taxon>Hypocreales</taxon>
        <taxon>Cordycipitaceae</taxon>
        <taxon>Beauveria</taxon>
        <taxon>Beauveria brongniartii</taxon>
    </lineage>
</organism>
<sequence>MASPTKRPSDDETPRAKRVQTGLIPERSYPSLSSASEQSTSSRAPPPTAKQHTTAYLCSSY</sequence>
<feature type="compositionally biased region" description="Low complexity" evidence="1">
    <location>
        <begin position="31"/>
        <end position="42"/>
    </location>
</feature>
<feature type="region of interest" description="Disordered" evidence="1">
    <location>
        <begin position="1"/>
        <end position="61"/>
    </location>
</feature>
<name>A0A167KTD7_9HYPO</name>